<evidence type="ECO:0000256" key="4">
    <source>
        <dbReference type="SAM" id="MobiDB-lite"/>
    </source>
</evidence>
<dbReference type="GO" id="GO:0003723">
    <property type="term" value="F:RNA binding"/>
    <property type="evidence" value="ECO:0007669"/>
    <property type="project" value="UniProtKB-UniRule"/>
</dbReference>
<dbReference type="InterPro" id="IPR012677">
    <property type="entry name" value="Nucleotide-bd_a/b_plait_sf"/>
</dbReference>
<dbReference type="InterPro" id="IPR000504">
    <property type="entry name" value="RRM_dom"/>
</dbReference>
<feature type="region of interest" description="Disordered" evidence="4">
    <location>
        <begin position="890"/>
        <end position="1003"/>
    </location>
</feature>
<organism evidence="6 8">
    <name type="scientific">Drosophila pseudoobscura pseudoobscura</name>
    <name type="common">Fruit fly</name>
    <dbReference type="NCBI Taxonomy" id="46245"/>
    <lineage>
        <taxon>Eukaryota</taxon>
        <taxon>Metazoa</taxon>
        <taxon>Ecdysozoa</taxon>
        <taxon>Arthropoda</taxon>
        <taxon>Hexapoda</taxon>
        <taxon>Insecta</taxon>
        <taxon>Pterygota</taxon>
        <taxon>Neoptera</taxon>
        <taxon>Endopterygota</taxon>
        <taxon>Diptera</taxon>
        <taxon>Brachycera</taxon>
        <taxon>Muscomorpha</taxon>
        <taxon>Ephydroidea</taxon>
        <taxon>Drosophilidae</taxon>
        <taxon>Drosophila</taxon>
        <taxon>Sophophora</taxon>
    </lineage>
</organism>
<gene>
    <name evidence="7 8" type="primary">LOC4813385</name>
</gene>
<feature type="region of interest" description="Disordered" evidence="4">
    <location>
        <begin position="749"/>
        <end position="770"/>
    </location>
</feature>
<dbReference type="AlphaFoldDB" id="A0A6I8VKT2"/>
<dbReference type="KEGG" id="dpo:4813385"/>
<feature type="compositionally biased region" description="Basic and acidic residues" evidence="4">
    <location>
        <begin position="674"/>
        <end position="690"/>
    </location>
</feature>
<feature type="compositionally biased region" description="Basic and acidic residues" evidence="4">
    <location>
        <begin position="181"/>
        <end position="199"/>
    </location>
</feature>
<feature type="region of interest" description="Disordered" evidence="4">
    <location>
        <begin position="213"/>
        <end position="234"/>
    </location>
</feature>
<proteinExistence type="predicted"/>
<keyword evidence="6" id="KW-1185">Reference proteome</keyword>
<protein>
    <recommendedName>
        <fullName evidence="5">RRM domain-containing protein</fullName>
    </recommendedName>
</protein>
<feature type="domain" description="RRM" evidence="5">
    <location>
        <begin position="420"/>
        <end position="491"/>
    </location>
</feature>
<feature type="region of interest" description="Disordered" evidence="4">
    <location>
        <begin position="500"/>
        <end position="526"/>
    </location>
</feature>
<feature type="domain" description="RRM" evidence="5">
    <location>
        <begin position="534"/>
        <end position="611"/>
    </location>
</feature>
<feature type="region of interest" description="Disordered" evidence="4">
    <location>
        <begin position="650"/>
        <end position="694"/>
    </location>
</feature>
<dbReference type="Pfam" id="PF00076">
    <property type="entry name" value="RRM_1"/>
    <property type="match status" value="2"/>
</dbReference>
<dbReference type="SMART" id="SM00360">
    <property type="entry name" value="RRM"/>
    <property type="match status" value="5"/>
</dbReference>
<feature type="compositionally biased region" description="Low complexity" evidence="4">
    <location>
        <begin position="931"/>
        <end position="943"/>
    </location>
</feature>
<name>A0A6I8VKT2_DROPS</name>
<evidence type="ECO:0000259" key="5">
    <source>
        <dbReference type="PROSITE" id="PS50102"/>
    </source>
</evidence>
<dbReference type="CDD" id="cd12254">
    <property type="entry name" value="RRM_hnRNPH_ESRPs_RBM12_like"/>
    <property type="match status" value="1"/>
</dbReference>
<feature type="region of interest" description="Disordered" evidence="4">
    <location>
        <begin position="152"/>
        <end position="199"/>
    </location>
</feature>
<evidence type="ECO:0000313" key="8">
    <source>
        <dbReference type="RefSeq" id="XP_015042994.2"/>
    </source>
</evidence>
<dbReference type="RefSeq" id="XP_015042993.2">
    <property type="nucleotide sequence ID" value="XM_015187507.2"/>
</dbReference>
<evidence type="ECO:0000313" key="7">
    <source>
        <dbReference type="RefSeq" id="XP_015042993.2"/>
    </source>
</evidence>
<evidence type="ECO:0000313" key="6">
    <source>
        <dbReference type="Proteomes" id="UP000001819"/>
    </source>
</evidence>
<keyword evidence="1" id="KW-0677">Repeat</keyword>
<sequence>MSVIIRLQNLPWTANARDIRNFFTGLSIPEGGVHIIGGEMGDAFIAFSTDEDARCAMLKDREKLMEIQVRLLLSSRAEMQKVIETARTPVVAPSPVPVPVPVPMPVPVATPQPPIIGGLNSFLSQSQSKAEVPSFLAYQQQAGIVLAEVTGGSASASGSQNRRQSRSRSRSRSSSSEDSDRELRERERERERELERDRERDRAIRKRRLERGDSNERELKLQSSGLSGVAGGLSPWANPPQTAAAVSLPGLGSIQGMSMGMGHGLGLGVPSVLPSLQNYTTSNTTNNITNNYNMSSANGPAPAPAPPLAPDAQKLIAALQAAARAASNSPAQLEGQQQAQVQRQPQAQAMVPAQEPVAFASVNPYAQIYPQLFQQQQQVLLQQQTAAKLSPSVGGSPGGGGGGLSPRGGGGMSSAVADTCYVKISGMCQNTSYSDLRKYFQGLYIPHNGIKIMTVNGSRTGVAYIEFSRVSSAQKALQRNNTMFRDRQVQIVPIGDAEFEQAEEKSRSQQHQPPQDVVGRNAGDRGGGSLPSFNVLYVEDLPQLTTEQDIMKMFSATCTIVDILLAPSPNNRREFVAFVLFARETEALSALEDTSRHYIGFRQLRVRPSSQAEMLQAKEKQRRANEQLLKEEADQREELLKDQKRRQEVQAQLQLQQQQQQQREESAMQARYNSDPRRRNADDNPIRDQQHPQQQQLLLQQNHMQPFGNTGPMGNGIMPFVVQQQLQQLQQQNSGSNFPFNNNNNNNNIMENHNRNQNQNHNGGGGGGPMDASINRYHNGGGPFGMPMPPQNESVRPPRQEDNFVRIHNCEYATRVNDLGELFSRENLRIEHIEMLLNDRNQSSGEFIIEFADGPNAKQAIREFHNRRFRGRGLRVVAITPQEIADRMNKPFMDYFPGGNGPRQSDNGGASGQGSAQPTSRRRGPSRFDNQQQQQQQQQQVPQERQRQEDEDSNSSQKQHFNPFARPDPPIIPSGAGSGSLSPGLNVSNSSSSSSSIPDKFNRPGCVVAMRNVPFKAELKDILRFFSDYKLSPDDIIRRFNDDGKPTGDTRVAFESPAEARSAYESRRRKQIFSRTVHLDII</sequence>
<dbReference type="CDD" id="cd12510">
    <property type="entry name" value="RRM1_RBM12_like"/>
    <property type="match status" value="1"/>
</dbReference>
<dbReference type="SUPFAM" id="SSF54928">
    <property type="entry name" value="RNA-binding domain, RBD"/>
    <property type="match status" value="4"/>
</dbReference>
<evidence type="ECO:0000256" key="3">
    <source>
        <dbReference type="PROSITE-ProRule" id="PRU00176"/>
    </source>
</evidence>
<dbReference type="Gene3D" id="3.30.70.330">
    <property type="match status" value="5"/>
</dbReference>
<feature type="compositionally biased region" description="Low complexity" evidence="4">
    <location>
        <begin position="973"/>
        <end position="996"/>
    </location>
</feature>
<dbReference type="PANTHER" id="PTHR13976">
    <property type="entry name" value="HETEROGENEOUS NUCLEAR RIBONUCLEOPROTEIN-RELATED"/>
    <property type="match status" value="1"/>
</dbReference>
<dbReference type="RefSeq" id="XP_015042994.2">
    <property type="nucleotide sequence ID" value="XM_015187508.2"/>
</dbReference>
<dbReference type="PROSITE" id="PS50102">
    <property type="entry name" value="RRM"/>
    <property type="match status" value="3"/>
</dbReference>
<feature type="compositionally biased region" description="Low complexity" evidence="4">
    <location>
        <begin position="650"/>
        <end position="661"/>
    </location>
</feature>
<feature type="compositionally biased region" description="Low complexity" evidence="4">
    <location>
        <begin position="749"/>
        <end position="761"/>
    </location>
</feature>
<evidence type="ECO:0000256" key="2">
    <source>
        <dbReference type="ARBA" id="ARBA00022884"/>
    </source>
</evidence>
<reference evidence="7 8" key="1">
    <citation type="submission" date="2025-04" db="UniProtKB">
        <authorList>
            <consortium name="RefSeq"/>
        </authorList>
    </citation>
    <scope>IDENTIFICATION</scope>
    <source>
        <strain evidence="7 8">MV-25-SWS-2005</strain>
        <tissue evidence="7 8">Whole body</tissue>
    </source>
</reference>
<dbReference type="Proteomes" id="UP000001819">
    <property type="component" value="Chromosome X"/>
</dbReference>
<feature type="region of interest" description="Disordered" evidence="4">
    <location>
        <begin position="389"/>
        <end position="410"/>
    </location>
</feature>
<dbReference type="CDD" id="cd00590">
    <property type="entry name" value="RRM_SF"/>
    <property type="match status" value="2"/>
</dbReference>
<dbReference type="InterPro" id="IPR050666">
    <property type="entry name" value="ESRP"/>
</dbReference>
<feature type="compositionally biased region" description="Gly residues" evidence="4">
    <location>
        <begin position="395"/>
        <end position="410"/>
    </location>
</feature>
<feature type="compositionally biased region" description="Polar residues" evidence="4">
    <location>
        <begin position="902"/>
        <end position="919"/>
    </location>
</feature>
<evidence type="ECO:0000256" key="1">
    <source>
        <dbReference type="ARBA" id="ARBA00022737"/>
    </source>
</evidence>
<dbReference type="CDD" id="cd12515">
    <property type="entry name" value="RRM5_RBM12_like"/>
    <property type="match status" value="1"/>
</dbReference>
<dbReference type="InterPro" id="IPR035979">
    <property type="entry name" value="RBD_domain_sf"/>
</dbReference>
<accession>A0A6I8VKT2</accession>
<keyword evidence="2 3" id="KW-0694">RNA-binding</keyword>
<feature type="domain" description="RRM" evidence="5">
    <location>
        <begin position="803"/>
        <end position="881"/>
    </location>
</feature>
<feature type="compositionally biased region" description="Polar residues" evidence="4">
    <location>
        <begin position="152"/>
        <end position="161"/>
    </location>
</feature>